<sequence length="138" mass="16285">MLTDLLVMIPFDLPRIVPNVFVRPNDARKQADEAKALFAHPDGDHLTLLNVYHAYKTHEEEPRWCYDNFLNQRSLKSADSVRTQLKRIMERFDLDLVSNNFEDKLYYINIRKALTSGFFMQVAHREQTGHYLTVKDNQ</sequence>
<keyword evidence="8" id="KW-1185">Reference proteome</keyword>
<dbReference type="PANTHER" id="PTHR18934">
    <property type="entry name" value="ATP-DEPENDENT RNA HELICASE"/>
    <property type="match status" value="1"/>
</dbReference>
<dbReference type="SUPFAM" id="SSF52540">
    <property type="entry name" value="P-loop containing nucleoside triphosphate hydrolases"/>
    <property type="match status" value="1"/>
</dbReference>
<evidence type="ECO:0000313" key="8">
    <source>
        <dbReference type="Proteomes" id="UP000268093"/>
    </source>
</evidence>
<dbReference type="GO" id="GO:0005681">
    <property type="term" value="C:spliceosomal complex"/>
    <property type="evidence" value="ECO:0007669"/>
    <property type="project" value="TreeGrafter"/>
</dbReference>
<keyword evidence="3" id="KW-0378">Hydrolase</keyword>
<dbReference type="GO" id="GO:0003723">
    <property type="term" value="F:RNA binding"/>
    <property type="evidence" value="ECO:0007669"/>
    <property type="project" value="TreeGrafter"/>
</dbReference>
<evidence type="ECO:0000313" key="7">
    <source>
        <dbReference type="EMBL" id="RUO95587.1"/>
    </source>
</evidence>
<dbReference type="EMBL" id="RBNI01027990">
    <property type="protein sequence ID" value="RUO95587.1"/>
    <property type="molecule type" value="Genomic_DNA"/>
</dbReference>
<keyword evidence="4" id="KW-0547">Nucleotide-binding</keyword>
<dbReference type="OrthoDB" id="10253254at2759"/>
<dbReference type="AlphaFoldDB" id="A0A432ZYL0"/>
<comment type="caution">
    <text evidence="7">The sequence shown here is derived from an EMBL/GenBank/DDBJ whole genome shotgun (WGS) entry which is preliminary data.</text>
</comment>
<comment type="catalytic activity">
    <reaction evidence="6">
        <text>ATP + H2O = ADP + phosphate + H(+)</text>
        <dbReference type="Rhea" id="RHEA:13065"/>
        <dbReference type="ChEBI" id="CHEBI:15377"/>
        <dbReference type="ChEBI" id="CHEBI:15378"/>
        <dbReference type="ChEBI" id="CHEBI:30616"/>
        <dbReference type="ChEBI" id="CHEBI:43474"/>
        <dbReference type="ChEBI" id="CHEBI:456216"/>
        <dbReference type="EC" id="3.6.4.13"/>
    </reaction>
</comment>
<protein>
    <recommendedName>
        <fullName evidence="1">RNA helicase</fullName>
        <ecNumber evidence="1">3.6.4.13</ecNumber>
    </recommendedName>
</protein>
<keyword evidence="5" id="KW-0508">mRNA splicing</keyword>
<feature type="non-terminal residue" evidence="7">
    <location>
        <position position="138"/>
    </location>
</feature>
<dbReference type="InterPro" id="IPR027417">
    <property type="entry name" value="P-loop_NTPase"/>
</dbReference>
<name>A0A432ZYL0_9FUNG</name>
<keyword evidence="4" id="KW-0347">Helicase</keyword>
<evidence type="ECO:0000256" key="4">
    <source>
        <dbReference type="ARBA" id="ARBA00022806"/>
    </source>
</evidence>
<proteinExistence type="predicted"/>
<dbReference type="Proteomes" id="UP000268093">
    <property type="component" value="Unassembled WGS sequence"/>
</dbReference>
<dbReference type="PANTHER" id="PTHR18934:SF109">
    <property type="entry name" value="ATP-DEPENDENT RNA HELICASE DHX15 HOMOLOG"/>
    <property type="match status" value="1"/>
</dbReference>
<evidence type="ECO:0000256" key="3">
    <source>
        <dbReference type="ARBA" id="ARBA00022801"/>
    </source>
</evidence>
<dbReference type="GO" id="GO:0003724">
    <property type="term" value="F:RNA helicase activity"/>
    <property type="evidence" value="ECO:0007669"/>
    <property type="project" value="UniProtKB-EC"/>
</dbReference>
<dbReference type="GO" id="GO:0016787">
    <property type="term" value="F:hydrolase activity"/>
    <property type="evidence" value="ECO:0007669"/>
    <property type="project" value="UniProtKB-KW"/>
</dbReference>
<keyword evidence="2" id="KW-0507">mRNA processing</keyword>
<evidence type="ECO:0000256" key="6">
    <source>
        <dbReference type="ARBA" id="ARBA00047984"/>
    </source>
</evidence>
<reference evidence="7 8" key="1">
    <citation type="journal article" date="2018" name="New Phytol.">
        <title>Phylogenomics of Endogonaceae and evolution of mycorrhizas within Mucoromycota.</title>
        <authorList>
            <person name="Chang Y."/>
            <person name="Desiro A."/>
            <person name="Na H."/>
            <person name="Sandor L."/>
            <person name="Lipzen A."/>
            <person name="Clum A."/>
            <person name="Barry K."/>
            <person name="Grigoriev I.V."/>
            <person name="Martin F.M."/>
            <person name="Stajich J.E."/>
            <person name="Smith M.E."/>
            <person name="Bonito G."/>
            <person name="Spatafora J.W."/>
        </authorList>
    </citation>
    <scope>NUCLEOTIDE SEQUENCE [LARGE SCALE GENOMIC DNA]</scope>
    <source>
        <strain evidence="7 8">GMNB39</strain>
    </source>
</reference>
<dbReference type="GO" id="GO:0008380">
    <property type="term" value="P:RNA splicing"/>
    <property type="evidence" value="ECO:0007669"/>
    <property type="project" value="UniProtKB-KW"/>
</dbReference>
<accession>A0A432ZYL0</accession>
<keyword evidence="4" id="KW-0067">ATP-binding</keyword>
<evidence type="ECO:0000256" key="1">
    <source>
        <dbReference type="ARBA" id="ARBA00012552"/>
    </source>
</evidence>
<dbReference type="GO" id="GO:0006397">
    <property type="term" value="P:mRNA processing"/>
    <property type="evidence" value="ECO:0007669"/>
    <property type="project" value="UniProtKB-KW"/>
</dbReference>
<gene>
    <name evidence="7" type="ORF">BC936DRAFT_143675</name>
</gene>
<evidence type="ECO:0000256" key="5">
    <source>
        <dbReference type="ARBA" id="ARBA00023187"/>
    </source>
</evidence>
<organism evidence="7 8">
    <name type="scientific">Jimgerdemannia flammicorona</name>
    <dbReference type="NCBI Taxonomy" id="994334"/>
    <lineage>
        <taxon>Eukaryota</taxon>
        <taxon>Fungi</taxon>
        <taxon>Fungi incertae sedis</taxon>
        <taxon>Mucoromycota</taxon>
        <taxon>Mucoromycotina</taxon>
        <taxon>Endogonomycetes</taxon>
        <taxon>Endogonales</taxon>
        <taxon>Endogonaceae</taxon>
        <taxon>Jimgerdemannia</taxon>
    </lineage>
</organism>
<evidence type="ECO:0000256" key="2">
    <source>
        <dbReference type="ARBA" id="ARBA00022664"/>
    </source>
</evidence>
<dbReference type="EC" id="3.6.4.13" evidence="1"/>